<dbReference type="Pfam" id="PF07045">
    <property type="entry name" value="DUF1330"/>
    <property type="match status" value="1"/>
</dbReference>
<dbReference type="eggNOG" id="COG5470">
    <property type="taxonomic scope" value="Bacteria"/>
</dbReference>
<evidence type="ECO:0000313" key="2">
    <source>
        <dbReference type="EMBL" id="AIS18043.1"/>
    </source>
</evidence>
<dbReference type="PANTHER" id="PTHR41521">
    <property type="match status" value="1"/>
</dbReference>
<dbReference type="SUPFAM" id="SSF54909">
    <property type="entry name" value="Dimeric alpha+beta barrel"/>
    <property type="match status" value="1"/>
</dbReference>
<evidence type="ECO:0000313" key="3">
    <source>
        <dbReference type="Proteomes" id="UP000029499"/>
    </source>
</evidence>
<dbReference type="Gene3D" id="3.30.70.100">
    <property type="match status" value="1"/>
</dbReference>
<organism evidence="2 3">
    <name type="scientific">Pseudomonas rhizosphaerae</name>
    <dbReference type="NCBI Taxonomy" id="216142"/>
    <lineage>
        <taxon>Bacteria</taxon>
        <taxon>Pseudomonadati</taxon>
        <taxon>Pseudomonadota</taxon>
        <taxon>Gammaproteobacteria</taxon>
        <taxon>Pseudomonadales</taxon>
        <taxon>Pseudomonadaceae</taxon>
        <taxon>Pseudomonas</taxon>
    </lineage>
</organism>
<protein>
    <recommendedName>
        <fullName evidence="1">DUF1330 domain-containing protein</fullName>
    </recommendedName>
</protein>
<dbReference type="RefSeq" id="WP_043190211.1">
    <property type="nucleotide sequence ID" value="NZ_CP009533.1"/>
</dbReference>
<dbReference type="EMBL" id="CP009533">
    <property type="protein sequence ID" value="AIS18043.1"/>
    <property type="molecule type" value="Genomic_DNA"/>
</dbReference>
<dbReference type="Proteomes" id="UP000029499">
    <property type="component" value="Chromosome"/>
</dbReference>
<reference evidence="2 3" key="1">
    <citation type="journal article" date="2015" name="J. Biotechnol.">
        <title>Complete genome sequence of Pseudomonas rhizosphaerae IH5T (=DSM 16299T), a phosphate-solubilizing rhizobacterium for bacterial biofertilizer.</title>
        <authorList>
            <person name="Kwak Y."/>
            <person name="Jung B.K."/>
            <person name="Shin J.H."/>
        </authorList>
    </citation>
    <scope>NUCLEOTIDE SEQUENCE [LARGE SCALE GENOMIC DNA]</scope>
    <source>
        <strain evidence="2">DSM 16299</strain>
    </source>
</reference>
<name>A0A089YNM9_9PSED</name>
<feature type="domain" description="DUF1330" evidence="1">
    <location>
        <begin position="2"/>
        <end position="95"/>
    </location>
</feature>
<dbReference type="STRING" id="216142.LT40_11850"/>
<sequence>MKAYWIAHVDVTDPAQYVLYTQSAPAVFAQYGGRLLARGGRSQAMEGRATPQRSVVIEFDSYAQAQACYQSREYQQAAGLRAGAARAEVIIVEGCEAVTG</sequence>
<keyword evidence="3" id="KW-1185">Reference proteome</keyword>
<dbReference type="InterPro" id="IPR010753">
    <property type="entry name" value="DUF1330"/>
</dbReference>
<dbReference type="KEGG" id="prh:LT40_11850"/>
<dbReference type="AlphaFoldDB" id="A0A089YNM9"/>
<dbReference type="InterPro" id="IPR011008">
    <property type="entry name" value="Dimeric_a/b-barrel"/>
</dbReference>
<dbReference type="PANTHER" id="PTHR41521:SF4">
    <property type="entry name" value="BLR0684 PROTEIN"/>
    <property type="match status" value="1"/>
</dbReference>
<accession>A0A089YNM9</accession>
<proteinExistence type="predicted"/>
<dbReference type="OrthoDB" id="516779at2"/>
<evidence type="ECO:0000259" key="1">
    <source>
        <dbReference type="Pfam" id="PF07045"/>
    </source>
</evidence>
<gene>
    <name evidence="2" type="ORF">LT40_11850</name>
</gene>
<dbReference type="HOGENOM" id="CLU_145407_3_0_6"/>